<accession>A0A0D0ARP3</accession>
<keyword evidence="2" id="KW-1185">Reference proteome</keyword>
<evidence type="ECO:0000313" key="2">
    <source>
        <dbReference type="Proteomes" id="UP000054485"/>
    </source>
</evidence>
<organism evidence="1 2">
    <name type="scientific">Suillus luteus UH-Slu-Lm8-n1</name>
    <dbReference type="NCBI Taxonomy" id="930992"/>
    <lineage>
        <taxon>Eukaryota</taxon>
        <taxon>Fungi</taxon>
        <taxon>Dikarya</taxon>
        <taxon>Basidiomycota</taxon>
        <taxon>Agaricomycotina</taxon>
        <taxon>Agaricomycetes</taxon>
        <taxon>Agaricomycetidae</taxon>
        <taxon>Boletales</taxon>
        <taxon>Suillineae</taxon>
        <taxon>Suillaceae</taxon>
        <taxon>Suillus</taxon>
    </lineage>
</organism>
<dbReference type="InParanoid" id="A0A0D0ARP3"/>
<reference evidence="1 2" key="1">
    <citation type="submission" date="2014-04" db="EMBL/GenBank/DDBJ databases">
        <authorList>
            <consortium name="DOE Joint Genome Institute"/>
            <person name="Kuo A."/>
            <person name="Ruytinx J."/>
            <person name="Rineau F."/>
            <person name="Colpaert J."/>
            <person name="Kohler A."/>
            <person name="Nagy L.G."/>
            <person name="Floudas D."/>
            <person name="Copeland A."/>
            <person name="Barry K.W."/>
            <person name="Cichocki N."/>
            <person name="Veneault-Fourrey C."/>
            <person name="LaButti K."/>
            <person name="Lindquist E.A."/>
            <person name="Lipzen A."/>
            <person name="Lundell T."/>
            <person name="Morin E."/>
            <person name="Murat C."/>
            <person name="Sun H."/>
            <person name="Tunlid A."/>
            <person name="Henrissat B."/>
            <person name="Grigoriev I.V."/>
            <person name="Hibbett D.S."/>
            <person name="Martin F."/>
            <person name="Nordberg H.P."/>
            <person name="Cantor M.N."/>
            <person name="Hua S.X."/>
        </authorList>
    </citation>
    <scope>NUCLEOTIDE SEQUENCE [LARGE SCALE GENOMIC DNA]</scope>
    <source>
        <strain evidence="1 2">UH-Slu-Lm8-n1</strain>
    </source>
</reference>
<proteinExistence type="predicted"/>
<gene>
    <name evidence="1" type="ORF">CY34DRAFT_633575</name>
</gene>
<name>A0A0D0ARP3_9AGAM</name>
<evidence type="ECO:0000313" key="1">
    <source>
        <dbReference type="EMBL" id="KIK44391.1"/>
    </source>
</evidence>
<dbReference type="HOGENOM" id="CLU_2387657_0_0_1"/>
<reference evidence="2" key="2">
    <citation type="submission" date="2015-01" db="EMBL/GenBank/DDBJ databases">
        <title>Evolutionary Origins and Diversification of the Mycorrhizal Mutualists.</title>
        <authorList>
            <consortium name="DOE Joint Genome Institute"/>
            <consortium name="Mycorrhizal Genomics Consortium"/>
            <person name="Kohler A."/>
            <person name="Kuo A."/>
            <person name="Nagy L.G."/>
            <person name="Floudas D."/>
            <person name="Copeland A."/>
            <person name="Barry K.W."/>
            <person name="Cichocki N."/>
            <person name="Veneault-Fourrey C."/>
            <person name="LaButti K."/>
            <person name="Lindquist E.A."/>
            <person name="Lipzen A."/>
            <person name="Lundell T."/>
            <person name="Morin E."/>
            <person name="Murat C."/>
            <person name="Riley R."/>
            <person name="Ohm R."/>
            <person name="Sun H."/>
            <person name="Tunlid A."/>
            <person name="Henrissat B."/>
            <person name="Grigoriev I.V."/>
            <person name="Hibbett D.S."/>
            <person name="Martin F."/>
        </authorList>
    </citation>
    <scope>NUCLEOTIDE SEQUENCE [LARGE SCALE GENOMIC DNA]</scope>
    <source>
        <strain evidence="2">UH-Slu-Lm8-n1</strain>
    </source>
</reference>
<dbReference type="AlphaFoldDB" id="A0A0D0ARP3"/>
<dbReference type="Proteomes" id="UP000054485">
    <property type="component" value="Unassembled WGS sequence"/>
</dbReference>
<sequence>MRERASSFVCLPLQPCSRPAHRDGRNVSNGQHCILSHFRIHMPPPTGVKSASVLIILSSCSNYISILYNFAVVRFLDSLIVYNDHSHPLILDRF</sequence>
<dbReference type="EMBL" id="KN835191">
    <property type="protein sequence ID" value="KIK44391.1"/>
    <property type="molecule type" value="Genomic_DNA"/>
</dbReference>
<protein>
    <submittedName>
        <fullName evidence="1">Uncharacterized protein</fullName>
    </submittedName>
</protein>